<dbReference type="OrthoDB" id="5565234at2"/>
<protein>
    <submittedName>
        <fullName evidence="2">Uncharacterized protein DUF3313</fullName>
    </submittedName>
</protein>
<accession>A0A4R6ZLB1</accession>
<dbReference type="RefSeq" id="WP_133636228.1">
    <property type="nucleotide sequence ID" value="NZ_SNZJ01000010.1"/>
</dbReference>
<feature type="chain" id="PRO_5020572925" evidence="1">
    <location>
        <begin position="29"/>
        <end position="215"/>
    </location>
</feature>
<comment type="caution">
    <text evidence="2">The sequence shown here is derived from an EMBL/GenBank/DDBJ whole genome shotgun (WGS) entry which is preliminary data.</text>
</comment>
<evidence type="ECO:0000313" key="3">
    <source>
        <dbReference type="Proteomes" id="UP000295212"/>
    </source>
</evidence>
<evidence type="ECO:0000313" key="2">
    <source>
        <dbReference type="EMBL" id="TDR53042.1"/>
    </source>
</evidence>
<dbReference type="AlphaFoldDB" id="A0A4R6ZLB1"/>
<feature type="signal peptide" evidence="1">
    <location>
        <begin position="1"/>
        <end position="28"/>
    </location>
</feature>
<dbReference type="Pfam" id="PF11769">
    <property type="entry name" value="DUF3313"/>
    <property type="match status" value="1"/>
</dbReference>
<dbReference type="EMBL" id="SNZJ01000010">
    <property type="protein sequence ID" value="TDR53042.1"/>
    <property type="molecule type" value="Genomic_DNA"/>
</dbReference>
<proteinExistence type="predicted"/>
<dbReference type="Proteomes" id="UP000295212">
    <property type="component" value="Unassembled WGS sequence"/>
</dbReference>
<sequence>MRVSFHLRRLALATGTLLVALQVSMAGASEFIEEMPELSQDPDRAGAMIWESPDFRREDYTRVMIEPITIYISPESKEKGLRANELKALADGFVEAVTISLEPEVPVVSQPGPGVLYIRAALVDVKMDNKKRGLMGYTPIGFVVTAAANAAGARIILSDAVLEVEVLDSVSGKRLGVLTDKAPSSADGENLSWDSISQTLTYYAGRFKQRMQIAQ</sequence>
<name>A0A4R6ZLB1_9GAMM</name>
<evidence type="ECO:0000256" key="1">
    <source>
        <dbReference type="SAM" id="SignalP"/>
    </source>
</evidence>
<organism evidence="2 3">
    <name type="scientific">Halomonas ventosae</name>
    <dbReference type="NCBI Taxonomy" id="229007"/>
    <lineage>
        <taxon>Bacteria</taxon>
        <taxon>Pseudomonadati</taxon>
        <taxon>Pseudomonadota</taxon>
        <taxon>Gammaproteobacteria</taxon>
        <taxon>Oceanospirillales</taxon>
        <taxon>Halomonadaceae</taxon>
        <taxon>Halomonas</taxon>
    </lineage>
</organism>
<keyword evidence="1" id="KW-0732">Signal</keyword>
<reference evidence="2 3" key="1">
    <citation type="submission" date="2019-03" db="EMBL/GenBank/DDBJ databases">
        <title>Genomic Encyclopedia of Type Strains, Phase III (KMG-III): the genomes of soil and plant-associated and newly described type strains.</title>
        <authorList>
            <person name="Whitman W."/>
        </authorList>
    </citation>
    <scope>NUCLEOTIDE SEQUENCE [LARGE SCALE GENOMIC DNA]</scope>
    <source>
        <strain evidence="2 3">CECT 5797</strain>
    </source>
</reference>
<gene>
    <name evidence="2" type="ORF">DFP85_110108</name>
</gene>
<dbReference type="InterPro" id="IPR021747">
    <property type="entry name" value="DUF3313"/>
</dbReference>